<dbReference type="AlphaFoldDB" id="K1PQ13"/>
<dbReference type="HOGENOM" id="CLU_674857_0_0_1"/>
<accession>K1PQ13</accession>
<organism evidence="1">
    <name type="scientific">Magallana gigas</name>
    <name type="common">Pacific oyster</name>
    <name type="synonym">Crassostrea gigas</name>
    <dbReference type="NCBI Taxonomy" id="29159"/>
    <lineage>
        <taxon>Eukaryota</taxon>
        <taxon>Metazoa</taxon>
        <taxon>Spiralia</taxon>
        <taxon>Lophotrochozoa</taxon>
        <taxon>Mollusca</taxon>
        <taxon>Bivalvia</taxon>
        <taxon>Autobranchia</taxon>
        <taxon>Pteriomorphia</taxon>
        <taxon>Ostreida</taxon>
        <taxon>Ostreoidea</taxon>
        <taxon>Ostreidae</taxon>
        <taxon>Magallana</taxon>
    </lineage>
</organism>
<proteinExistence type="predicted"/>
<gene>
    <name evidence="1" type="ORF">CGI_10012184</name>
</gene>
<dbReference type="InParanoid" id="K1PQ13"/>
<evidence type="ECO:0000313" key="1">
    <source>
        <dbReference type="EMBL" id="EKC18495.1"/>
    </source>
</evidence>
<sequence>MSNKVVLEFQPNKMKGWVPIVKVNKSGMFQIHHLEANRSEAYRLAENVCDFNTLGCTFDARVSLKLKKCPDERNGLPSFRCQASNEYETANYSEEIELQITGQPTYIEPPSIVHPLNPKIFTVGDVLQLQCTGKKDYRAESEAVKLGEVLQMQCTGEEDVNIQTKDIRWCKNVSGQYEVISLQDTPQTQIVSQSKDGCTFVQLSEIFYHITGEDNDLEIMCELGYNENSKICDKGRFNSTLRINTELKDDGWTLSPVIVYSEDSMLNPQNITIEGIGRTVQLLCVGSKSNQIELMKISSSPKCGRGVISSNVSLQLNPSESEEGQYYLKQRETAPGPERKETWVVVTMIISVTLLVVILVLDTILLILAYRRGGLSLFGILIQFERNKRVVNIQGESRLDTGGIDVGN</sequence>
<reference evidence="1" key="1">
    <citation type="journal article" date="2012" name="Nature">
        <title>The oyster genome reveals stress adaptation and complexity of shell formation.</title>
        <authorList>
            <person name="Zhang G."/>
            <person name="Fang X."/>
            <person name="Guo X."/>
            <person name="Li L."/>
            <person name="Luo R."/>
            <person name="Xu F."/>
            <person name="Yang P."/>
            <person name="Zhang L."/>
            <person name="Wang X."/>
            <person name="Qi H."/>
            <person name="Xiong Z."/>
            <person name="Que H."/>
            <person name="Xie Y."/>
            <person name="Holland P.W."/>
            <person name="Paps J."/>
            <person name="Zhu Y."/>
            <person name="Wu F."/>
            <person name="Chen Y."/>
            <person name="Wang J."/>
            <person name="Peng C."/>
            <person name="Meng J."/>
            <person name="Yang L."/>
            <person name="Liu J."/>
            <person name="Wen B."/>
            <person name="Zhang N."/>
            <person name="Huang Z."/>
            <person name="Zhu Q."/>
            <person name="Feng Y."/>
            <person name="Mount A."/>
            <person name="Hedgecock D."/>
            <person name="Xu Z."/>
            <person name="Liu Y."/>
            <person name="Domazet-Loso T."/>
            <person name="Du Y."/>
            <person name="Sun X."/>
            <person name="Zhang S."/>
            <person name="Liu B."/>
            <person name="Cheng P."/>
            <person name="Jiang X."/>
            <person name="Li J."/>
            <person name="Fan D."/>
            <person name="Wang W."/>
            <person name="Fu W."/>
            <person name="Wang T."/>
            <person name="Wang B."/>
            <person name="Zhang J."/>
            <person name="Peng Z."/>
            <person name="Li Y."/>
            <person name="Li N."/>
            <person name="Wang J."/>
            <person name="Chen M."/>
            <person name="He Y."/>
            <person name="Tan F."/>
            <person name="Song X."/>
            <person name="Zheng Q."/>
            <person name="Huang R."/>
            <person name="Yang H."/>
            <person name="Du X."/>
            <person name="Chen L."/>
            <person name="Yang M."/>
            <person name="Gaffney P.M."/>
            <person name="Wang S."/>
            <person name="Luo L."/>
            <person name="She Z."/>
            <person name="Ming Y."/>
            <person name="Huang W."/>
            <person name="Zhang S."/>
            <person name="Huang B."/>
            <person name="Zhang Y."/>
            <person name="Qu T."/>
            <person name="Ni P."/>
            <person name="Miao G."/>
            <person name="Wang J."/>
            <person name="Wang Q."/>
            <person name="Steinberg C.E."/>
            <person name="Wang H."/>
            <person name="Li N."/>
            <person name="Qian L."/>
            <person name="Zhang G."/>
            <person name="Li Y."/>
            <person name="Yang H."/>
            <person name="Liu X."/>
            <person name="Wang J."/>
            <person name="Yin Y."/>
            <person name="Wang J."/>
        </authorList>
    </citation>
    <scope>NUCLEOTIDE SEQUENCE [LARGE SCALE GENOMIC DNA]</scope>
    <source>
        <strain evidence="1">05x7-T-G4-1.051#20</strain>
    </source>
</reference>
<dbReference type="EMBL" id="JH816953">
    <property type="protein sequence ID" value="EKC18495.1"/>
    <property type="molecule type" value="Genomic_DNA"/>
</dbReference>
<evidence type="ECO:0008006" key="2">
    <source>
        <dbReference type="Google" id="ProtNLM"/>
    </source>
</evidence>
<protein>
    <recommendedName>
        <fullName evidence="2">Ig-like domain-containing protein</fullName>
    </recommendedName>
</protein>
<name>K1PQ13_MAGGI</name>